<dbReference type="GO" id="GO:0016705">
    <property type="term" value="F:oxidoreductase activity, acting on paired donors, with incorporation or reduction of molecular oxygen"/>
    <property type="evidence" value="ECO:0007669"/>
    <property type="project" value="InterPro"/>
</dbReference>
<dbReference type="InterPro" id="IPR036396">
    <property type="entry name" value="Cyt_P450_sf"/>
</dbReference>
<accession>A0A7T8GZH5</accession>
<dbReference type="GO" id="GO:0005506">
    <property type="term" value="F:iron ion binding"/>
    <property type="evidence" value="ECO:0007669"/>
    <property type="project" value="InterPro"/>
</dbReference>
<evidence type="ECO:0000256" key="2">
    <source>
        <dbReference type="SAM" id="MobiDB-lite"/>
    </source>
</evidence>
<proteinExistence type="predicted"/>
<organism evidence="3 4">
    <name type="scientific">Caligus rogercresseyi</name>
    <name type="common">Sea louse</name>
    <dbReference type="NCBI Taxonomy" id="217165"/>
    <lineage>
        <taxon>Eukaryota</taxon>
        <taxon>Metazoa</taxon>
        <taxon>Ecdysozoa</taxon>
        <taxon>Arthropoda</taxon>
        <taxon>Crustacea</taxon>
        <taxon>Multicrustacea</taxon>
        <taxon>Hexanauplia</taxon>
        <taxon>Copepoda</taxon>
        <taxon>Siphonostomatoida</taxon>
        <taxon>Caligidae</taxon>
        <taxon>Caligus</taxon>
    </lineage>
</organism>
<feature type="compositionally biased region" description="Basic and acidic residues" evidence="2">
    <location>
        <begin position="13"/>
        <end position="41"/>
    </location>
</feature>
<sequence length="52" mass="6189">NSVYFPNSAFGMSEEHFNEPDKFDPNNFSDDEKRKLHRNEIRTPSNENIYLP</sequence>
<feature type="non-terminal residue" evidence="3">
    <location>
        <position position="52"/>
    </location>
</feature>
<gene>
    <name evidence="3" type="ORF">FKW44_014886</name>
</gene>
<evidence type="ECO:0000313" key="3">
    <source>
        <dbReference type="EMBL" id="QQP40738.1"/>
    </source>
</evidence>
<dbReference type="GO" id="GO:0020037">
    <property type="term" value="F:heme binding"/>
    <property type="evidence" value="ECO:0007669"/>
    <property type="project" value="InterPro"/>
</dbReference>
<evidence type="ECO:0000256" key="1">
    <source>
        <dbReference type="ARBA" id="ARBA00023033"/>
    </source>
</evidence>
<evidence type="ECO:0000313" key="4">
    <source>
        <dbReference type="Proteomes" id="UP000595437"/>
    </source>
</evidence>
<feature type="compositionally biased region" description="Polar residues" evidence="2">
    <location>
        <begin position="42"/>
        <end position="52"/>
    </location>
</feature>
<dbReference type="AlphaFoldDB" id="A0A7T8GZH5"/>
<protein>
    <submittedName>
        <fullName evidence="3">Cytochrome P450 9a20</fullName>
    </submittedName>
</protein>
<keyword evidence="4" id="KW-1185">Reference proteome</keyword>
<reference evidence="4" key="1">
    <citation type="submission" date="2021-01" db="EMBL/GenBank/DDBJ databases">
        <title>Caligus Genome Assembly.</title>
        <authorList>
            <person name="Gallardo-Escarate C."/>
        </authorList>
    </citation>
    <scope>NUCLEOTIDE SEQUENCE [LARGE SCALE GENOMIC DNA]</scope>
</reference>
<dbReference type="OrthoDB" id="2789670at2759"/>
<dbReference type="Proteomes" id="UP000595437">
    <property type="component" value="Chromosome 10"/>
</dbReference>
<keyword evidence="1" id="KW-0503">Monooxygenase</keyword>
<keyword evidence="1" id="KW-0560">Oxidoreductase</keyword>
<dbReference type="SUPFAM" id="SSF48264">
    <property type="entry name" value="Cytochrome P450"/>
    <property type="match status" value="1"/>
</dbReference>
<name>A0A7T8GZH5_CALRO</name>
<feature type="region of interest" description="Disordered" evidence="2">
    <location>
        <begin position="1"/>
        <end position="52"/>
    </location>
</feature>
<dbReference type="EMBL" id="CP045899">
    <property type="protein sequence ID" value="QQP40738.1"/>
    <property type="molecule type" value="Genomic_DNA"/>
</dbReference>
<dbReference type="GO" id="GO:0004497">
    <property type="term" value="F:monooxygenase activity"/>
    <property type="evidence" value="ECO:0007669"/>
    <property type="project" value="UniProtKB-KW"/>
</dbReference>
<feature type="non-terminal residue" evidence="3">
    <location>
        <position position="1"/>
    </location>
</feature>